<evidence type="ECO:0000256" key="1">
    <source>
        <dbReference type="SAM" id="MobiDB-lite"/>
    </source>
</evidence>
<dbReference type="EMBL" id="GGEC01020228">
    <property type="protein sequence ID" value="MBX00712.1"/>
    <property type="molecule type" value="Transcribed_RNA"/>
</dbReference>
<evidence type="ECO:0000313" key="2">
    <source>
        <dbReference type="EMBL" id="MBX00712.1"/>
    </source>
</evidence>
<name>A0A2P2K4R1_RHIMU</name>
<sequence length="34" mass="4025">MLKDSLYWMFSRFPHSDTPSQNERGGLIIRPRST</sequence>
<protein>
    <submittedName>
        <fullName evidence="2">Uncharacterized protein</fullName>
    </submittedName>
</protein>
<proteinExistence type="predicted"/>
<accession>A0A2P2K4R1</accession>
<organism evidence="2">
    <name type="scientific">Rhizophora mucronata</name>
    <name type="common">Asiatic mangrove</name>
    <dbReference type="NCBI Taxonomy" id="61149"/>
    <lineage>
        <taxon>Eukaryota</taxon>
        <taxon>Viridiplantae</taxon>
        <taxon>Streptophyta</taxon>
        <taxon>Embryophyta</taxon>
        <taxon>Tracheophyta</taxon>
        <taxon>Spermatophyta</taxon>
        <taxon>Magnoliopsida</taxon>
        <taxon>eudicotyledons</taxon>
        <taxon>Gunneridae</taxon>
        <taxon>Pentapetalae</taxon>
        <taxon>rosids</taxon>
        <taxon>fabids</taxon>
        <taxon>Malpighiales</taxon>
        <taxon>Rhizophoraceae</taxon>
        <taxon>Rhizophora</taxon>
    </lineage>
</organism>
<feature type="region of interest" description="Disordered" evidence="1">
    <location>
        <begin position="15"/>
        <end position="34"/>
    </location>
</feature>
<reference evidence="2" key="1">
    <citation type="submission" date="2018-02" db="EMBL/GenBank/DDBJ databases">
        <title>Rhizophora mucronata_Transcriptome.</title>
        <authorList>
            <person name="Meera S.P."/>
            <person name="Sreeshan A."/>
            <person name="Augustine A."/>
        </authorList>
    </citation>
    <scope>NUCLEOTIDE SEQUENCE</scope>
    <source>
        <tissue evidence="2">Leaf</tissue>
    </source>
</reference>
<dbReference type="AlphaFoldDB" id="A0A2P2K4R1"/>